<proteinExistence type="predicted"/>
<accession>A0ACB1AFR2</accession>
<comment type="caution">
    <text evidence="1">The sequence shown here is derived from an EMBL/GenBank/DDBJ whole genome shotgun (WGS) entry which is preliminary data.</text>
</comment>
<protein>
    <submittedName>
        <fullName evidence="1">Uncharacterized protein</fullName>
    </submittedName>
</protein>
<organism evidence="1 2">
    <name type="scientific">Meloidogyne enterolobii</name>
    <name type="common">Root-knot nematode worm</name>
    <name type="synonym">Meloidogyne mayaguensis</name>
    <dbReference type="NCBI Taxonomy" id="390850"/>
    <lineage>
        <taxon>Eukaryota</taxon>
        <taxon>Metazoa</taxon>
        <taxon>Ecdysozoa</taxon>
        <taxon>Nematoda</taxon>
        <taxon>Chromadorea</taxon>
        <taxon>Rhabditida</taxon>
        <taxon>Tylenchina</taxon>
        <taxon>Tylenchomorpha</taxon>
        <taxon>Tylenchoidea</taxon>
        <taxon>Meloidogynidae</taxon>
        <taxon>Meloidogyninae</taxon>
        <taxon>Meloidogyne</taxon>
    </lineage>
</organism>
<keyword evidence="2" id="KW-1185">Reference proteome</keyword>
<reference evidence="1" key="1">
    <citation type="submission" date="2023-11" db="EMBL/GenBank/DDBJ databases">
        <authorList>
            <person name="Poullet M."/>
        </authorList>
    </citation>
    <scope>NUCLEOTIDE SEQUENCE</scope>
    <source>
        <strain evidence="1">E1834</strain>
    </source>
</reference>
<evidence type="ECO:0000313" key="1">
    <source>
        <dbReference type="EMBL" id="CAK5090093.1"/>
    </source>
</evidence>
<gene>
    <name evidence="1" type="ORF">MENTE1834_LOCUS37861</name>
</gene>
<dbReference type="EMBL" id="CAVMJV010000080">
    <property type="protein sequence ID" value="CAK5090093.1"/>
    <property type="molecule type" value="Genomic_DNA"/>
</dbReference>
<dbReference type="Proteomes" id="UP001497535">
    <property type="component" value="Unassembled WGS sequence"/>
</dbReference>
<evidence type="ECO:0000313" key="2">
    <source>
        <dbReference type="Proteomes" id="UP001497535"/>
    </source>
</evidence>
<name>A0ACB1AFR2_MELEN</name>
<sequence>MFLNSSTISNYICSIKQKNLYFRDFINNFEYELAREKLLEISIKLRILTLIYLMRSIMKWGDK</sequence>